<feature type="transmembrane region" description="Helical" evidence="10">
    <location>
        <begin position="56"/>
        <end position="75"/>
    </location>
</feature>
<dbReference type="GO" id="GO:0015079">
    <property type="term" value="F:potassium ion transmembrane transporter activity"/>
    <property type="evidence" value="ECO:0007669"/>
    <property type="project" value="InterPro"/>
</dbReference>
<feature type="transmembrane region" description="Helical" evidence="10">
    <location>
        <begin position="31"/>
        <end position="50"/>
    </location>
</feature>
<feature type="transmembrane region" description="Helical" evidence="10">
    <location>
        <begin position="115"/>
        <end position="132"/>
    </location>
</feature>
<organism evidence="12 13">
    <name type="scientific">Gelidibacter sediminis</name>
    <dbReference type="NCBI Taxonomy" id="1608710"/>
    <lineage>
        <taxon>Bacteria</taxon>
        <taxon>Pseudomonadati</taxon>
        <taxon>Bacteroidota</taxon>
        <taxon>Flavobacteriia</taxon>
        <taxon>Flavobacteriales</taxon>
        <taxon>Flavobacteriaceae</taxon>
        <taxon>Gelidibacter</taxon>
    </lineage>
</organism>
<dbReference type="AlphaFoldDB" id="A0A4R7PJ02"/>
<sequence length="617" mass="67898">MSGNILLEAIIFLAGGVICVSVAKKIGLSSIIGYLLAGMMIGPFILGFMRHEGEDILAFAEFGVVMMLFLIGLEIEPRSFWKMRKSILGLGSLQVFGTIALTFIIGYAIGLEWKMAITAAMAVALSSTAITLQTNKEKGLMKTTYGGSSFSILLFQDIMVIFMIAALPLLSNVPEESLTEEGVAASSAHILDSLPLALHALAIFVPIVLMVVAGRYLIVPMLRLVAQTGVRELLVASALLIVFSISFLMELAGLSPALGAFLGGVVLASSEFKHELESSLDPFKGLLLGLFFMAVGASINFLVIAEQPLLIVGLVLGVIVVKAIILFIVGWIFKLKIDQRMLLVVGLSQIGEFAFVLLSFAFQLNIFTQEEHDILLVVTALTMTLTPILWMINERLFLPKIGTKELDQSSDQIEKHHKIILLGFGHFGSTIGRFLRAHGIEATVIDSNSNRVDYLRAMGFDVLYGDVSRIDLLESAGIAEADFLISAIDDPDVSMHLMKKIKKKYPKLTLMVRAKNSFDAYEFYNMGVHHIYRESFATSVKLASDLLYNMGFDKKATEEQAQKFIQLDMESFERLAKTSSTGKEYIFKAREEMEMQEEILQGAFNLKSSAIDSHIKE</sequence>
<evidence type="ECO:0000256" key="10">
    <source>
        <dbReference type="SAM" id="Phobius"/>
    </source>
</evidence>
<feature type="transmembrane region" description="Helical" evidence="10">
    <location>
        <begin position="87"/>
        <end position="109"/>
    </location>
</feature>
<dbReference type="GO" id="GO:0015297">
    <property type="term" value="F:antiporter activity"/>
    <property type="evidence" value="ECO:0007669"/>
    <property type="project" value="UniProtKB-KW"/>
</dbReference>
<dbReference type="OrthoDB" id="9781411at2"/>
<dbReference type="SUPFAM" id="SSF51735">
    <property type="entry name" value="NAD(P)-binding Rossmann-fold domains"/>
    <property type="match status" value="1"/>
</dbReference>
<dbReference type="InterPro" id="IPR003148">
    <property type="entry name" value="RCK_N"/>
</dbReference>
<feature type="transmembrane region" description="Helical" evidence="10">
    <location>
        <begin position="342"/>
        <end position="362"/>
    </location>
</feature>
<keyword evidence="3" id="KW-0050">Antiport</keyword>
<feature type="domain" description="RCK N-terminal" evidence="11">
    <location>
        <begin position="416"/>
        <end position="536"/>
    </location>
</feature>
<keyword evidence="13" id="KW-1185">Reference proteome</keyword>
<protein>
    <submittedName>
        <fullName evidence="12">Kef-type potassium/proton antiporter (CPA2 family)</fullName>
    </submittedName>
</protein>
<keyword evidence="2" id="KW-0813">Transport</keyword>
<feature type="transmembrane region" description="Helical" evidence="10">
    <location>
        <begin position="6"/>
        <end position="24"/>
    </location>
</feature>
<keyword evidence="8" id="KW-0406">Ion transport</keyword>
<keyword evidence="5 10" id="KW-0812">Transmembrane</keyword>
<comment type="subcellular location">
    <subcellularLocation>
        <location evidence="1">Endomembrane system</location>
        <topology evidence="1">Multi-pass membrane protein</topology>
    </subcellularLocation>
</comment>
<keyword evidence="4" id="KW-0633">Potassium transport</keyword>
<feature type="transmembrane region" description="Helical" evidence="10">
    <location>
        <begin position="374"/>
        <end position="392"/>
    </location>
</feature>
<evidence type="ECO:0000256" key="6">
    <source>
        <dbReference type="ARBA" id="ARBA00022958"/>
    </source>
</evidence>
<dbReference type="EMBL" id="SOBW01000010">
    <property type="protein sequence ID" value="TDU34277.1"/>
    <property type="molecule type" value="Genomic_DNA"/>
</dbReference>
<dbReference type="Gene3D" id="3.40.50.720">
    <property type="entry name" value="NAD(P)-binding Rossmann-like Domain"/>
    <property type="match status" value="1"/>
</dbReference>
<evidence type="ECO:0000256" key="7">
    <source>
        <dbReference type="ARBA" id="ARBA00022989"/>
    </source>
</evidence>
<dbReference type="GO" id="GO:1902600">
    <property type="term" value="P:proton transmembrane transport"/>
    <property type="evidence" value="ECO:0007669"/>
    <property type="project" value="InterPro"/>
</dbReference>
<dbReference type="Gene3D" id="1.20.1530.20">
    <property type="match status" value="1"/>
</dbReference>
<dbReference type="RefSeq" id="WP_133758938.1">
    <property type="nucleotide sequence ID" value="NZ_SOBW01000010.1"/>
</dbReference>
<accession>A0A4R7PJ02</accession>
<dbReference type="InterPro" id="IPR006036">
    <property type="entry name" value="K_uptake_TrkA"/>
</dbReference>
<dbReference type="Pfam" id="PF02254">
    <property type="entry name" value="TrkA_N"/>
    <property type="match status" value="1"/>
</dbReference>
<evidence type="ECO:0000256" key="2">
    <source>
        <dbReference type="ARBA" id="ARBA00022448"/>
    </source>
</evidence>
<feature type="transmembrane region" description="Helical" evidence="10">
    <location>
        <begin position="310"/>
        <end position="333"/>
    </location>
</feature>
<dbReference type="GO" id="GO:0012505">
    <property type="term" value="C:endomembrane system"/>
    <property type="evidence" value="ECO:0007669"/>
    <property type="project" value="UniProtKB-SubCell"/>
</dbReference>
<dbReference type="PANTHER" id="PTHR46157">
    <property type="entry name" value="K(+) EFFLUX ANTIPORTER 3, CHLOROPLASTIC"/>
    <property type="match status" value="1"/>
</dbReference>
<feature type="transmembrane region" description="Helical" evidence="10">
    <location>
        <begin position="230"/>
        <end position="248"/>
    </location>
</feature>
<proteinExistence type="predicted"/>
<keyword evidence="6" id="KW-0630">Potassium</keyword>
<keyword evidence="9 10" id="KW-0472">Membrane</keyword>
<dbReference type="Pfam" id="PF00999">
    <property type="entry name" value="Na_H_Exchanger"/>
    <property type="match status" value="1"/>
</dbReference>
<evidence type="ECO:0000256" key="8">
    <source>
        <dbReference type="ARBA" id="ARBA00023065"/>
    </source>
</evidence>
<dbReference type="FunFam" id="3.40.50.720:FF:000036">
    <property type="entry name" value="Glutathione-regulated potassium-efflux system protein KefB"/>
    <property type="match status" value="1"/>
</dbReference>
<dbReference type="GO" id="GO:0005886">
    <property type="term" value="C:plasma membrane"/>
    <property type="evidence" value="ECO:0007669"/>
    <property type="project" value="InterPro"/>
</dbReference>
<evidence type="ECO:0000256" key="1">
    <source>
        <dbReference type="ARBA" id="ARBA00004127"/>
    </source>
</evidence>
<evidence type="ECO:0000256" key="4">
    <source>
        <dbReference type="ARBA" id="ARBA00022538"/>
    </source>
</evidence>
<evidence type="ECO:0000256" key="5">
    <source>
        <dbReference type="ARBA" id="ARBA00022692"/>
    </source>
</evidence>
<keyword evidence="7 10" id="KW-1133">Transmembrane helix</keyword>
<dbReference type="Proteomes" id="UP000294689">
    <property type="component" value="Unassembled WGS sequence"/>
</dbReference>
<dbReference type="InterPro" id="IPR036291">
    <property type="entry name" value="NAD(P)-bd_dom_sf"/>
</dbReference>
<evidence type="ECO:0000259" key="11">
    <source>
        <dbReference type="PROSITE" id="PS51201"/>
    </source>
</evidence>
<dbReference type="PROSITE" id="PS51201">
    <property type="entry name" value="RCK_N"/>
    <property type="match status" value="1"/>
</dbReference>
<evidence type="ECO:0000256" key="3">
    <source>
        <dbReference type="ARBA" id="ARBA00022449"/>
    </source>
</evidence>
<dbReference type="PRINTS" id="PR00335">
    <property type="entry name" value="KUPTAKETRKA"/>
</dbReference>
<evidence type="ECO:0000313" key="13">
    <source>
        <dbReference type="Proteomes" id="UP000294689"/>
    </source>
</evidence>
<dbReference type="PANTHER" id="PTHR46157:SF4">
    <property type="entry name" value="K(+) EFFLUX ANTIPORTER 3, CHLOROPLASTIC"/>
    <property type="match status" value="1"/>
</dbReference>
<evidence type="ECO:0000313" key="12">
    <source>
        <dbReference type="EMBL" id="TDU34277.1"/>
    </source>
</evidence>
<comment type="caution">
    <text evidence="12">The sequence shown here is derived from an EMBL/GenBank/DDBJ whole genome shotgun (WGS) entry which is preliminary data.</text>
</comment>
<reference evidence="12 13" key="1">
    <citation type="submission" date="2019-03" db="EMBL/GenBank/DDBJ databases">
        <title>Genomic Encyclopedia of Archaeal and Bacterial Type Strains, Phase II (KMG-II): from individual species to whole genera.</title>
        <authorList>
            <person name="Goeker M."/>
        </authorList>
    </citation>
    <scope>NUCLEOTIDE SEQUENCE [LARGE SCALE GENOMIC DNA]</scope>
    <source>
        <strain evidence="12 13">DSM 28135</strain>
    </source>
</reference>
<gene>
    <name evidence="12" type="ORF">BXY82_2940</name>
</gene>
<dbReference type="InterPro" id="IPR006153">
    <property type="entry name" value="Cation/H_exchanger_TM"/>
</dbReference>
<name>A0A4R7PJ02_9FLAO</name>
<feature type="transmembrane region" description="Helical" evidence="10">
    <location>
        <begin position="152"/>
        <end position="170"/>
    </location>
</feature>
<feature type="transmembrane region" description="Helical" evidence="10">
    <location>
        <begin position="285"/>
        <end position="304"/>
    </location>
</feature>
<evidence type="ECO:0000256" key="9">
    <source>
        <dbReference type="ARBA" id="ARBA00023136"/>
    </source>
</evidence>
<feature type="transmembrane region" description="Helical" evidence="10">
    <location>
        <begin position="196"/>
        <end position="218"/>
    </location>
</feature>
<dbReference type="InterPro" id="IPR038770">
    <property type="entry name" value="Na+/solute_symporter_sf"/>
</dbReference>